<protein>
    <submittedName>
        <fullName evidence="2">Uncharacterized protein</fullName>
    </submittedName>
</protein>
<keyword evidence="1" id="KW-1133">Transmembrane helix</keyword>
<name>S7W944_SPRLO</name>
<organism evidence="2 3">
    <name type="scientific">Spraguea lophii (strain 42_110)</name>
    <name type="common">Microsporidian parasite</name>
    <dbReference type="NCBI Taxonomy" id="1358809"/>
    <lineage>
        <taxon>Eukaryota</taxon>
        <taxon>Fungi</taxon>
        <taxon>Fungi incertae sedis</taxon>
        <taxon>Microsporidia</taxon>
        <taxon>Spragueidae</taxon>
        <taxon>Spraguea</taxon>
    </lineage>
</organism>
<evidence type="ECO:0000256" key="1">
    <source>
        <dbReference type="SAM" id="Phobius"/>
    </source>
</evidence>
<feature type="transmembrane region" description="Helical" evidence="1">
    <location>
        <begin position="102"/>
        <end position="120"/>
    </location>
</feature>
<dbReference type="Proteomes" id="UP000014978">
    <property type="component" value="Unassembled WGS sequence"/>
</dbReference>
<dbReference type="InParanoid" id="S7W944"/>
<dbReference type="EMBL" id="ATCN01000940">
    <property type="protein sequence ID" value="EPR78212.1"/>
    <property type="molecule type" value="Genomic_DNA"/>
</dbReference>
<feature type="transmembrane region" description="Helical" evidence="1">
    <location>
        <begin position="43"/>
        <end position="61"/>
    </location>
</feature>
<gene>
    <name evidence="2" type="ORF">SLOPH_504</name>
</gene>
<feature type="transmembrane region" description="Helical" evidence="1">
    <location>
        <begin position="73"/>
        <end position="95"/>
    </location>
</feature>
<keyword evidence="3" id="KW-1185">Reference proteome</keyword>
<dbReference type="OrthoDB" id="10417643at2759"/>
<feature type="transmembrane region" description="Helical" evidence="1">
    <location>
        <begin position="126"/>
        <end position="143"/>
    </location>
</feature>
<dbReference type="VEuPathDB" id="MicrosporidiaDB:SLOPH_504"/>
<proteinExistence type="predicted"/>
<keyword evidence="1" id="KW-0812">Transmembrane</keyword>
<comment type="caution">
    <text evidence="2">The sequence shown here is derived from an EMBL/GenBank/DDBJ whole genome shotgun (WGS) entry which is preliminary data.</text>
</comment>
<reference evidence="3" key="1">
    <citation type="journal article" date="2013" name="PLoS Genet.">
        <title>The genome of Spraguea lophii and the basis of host-microsporidian interactions.</title>
        <authorList>
            <person name="Campbell S.E."/>
            <person name="Williams T.A."/>
            <person name="Yousuf A."/>
            <person name="Soanes D.M."/>
            <person name="Paszkiewicz K.H."/>
            <person name="Williams B.A.P."/>
        </authorList>
    </citation>
    <scope>NUCLEOTIDE SEQUENCE [LARGE SCALE GENOMIC DNA]</scope>
    <source>
        <strain evidence="3">42_110</strain>
    </source>
</reference>
<dbReference type="HOGENOM" id="CLU_1797706_0_0_1"/>
<sequence>MKPTSLQINFIEKQKSKKTSIFKNFFKKRINAKFYKNLKFIKHYIGLTGLITLLFYWPFIFISDPHPTFNPKLIIHIILATILSFTQNILYYILITSQTPQFVQITGILLQPTITLIEIVTHGFKGYFNIIGFILIFISFIVIN</sequence>
<evidence type="ECO:0000313" key="3">
    <source>
        <dbReference type="Proteomes" id="UP000014978"/>
    </source>
</evidence>
<dbReference type="AlphaFoldDB" id="S7W944"/>
<evidence type="ECO:0000313" key="2">
    <source>
        <dbReference type="EMBL" id="EPR78212.1"/>
    </source>
</evidence>
<accession>S7W944</accession>
<keyword evidence="1" id="KW-0472">Membrane</keyword>